<gene>
    <name evidence="4" type="primary">rplQ</name>
    <name evidence="7" type="ORF">DXU93_00395</name>
</gene>
<dbReference type="InterPro" id="IPR010995">
    <property type="entry name" value="DNA_repair_Rad51/TF_NusA_a-hlx"/>
</dbReference>
<protein>
    <recommendedName>
        <fullName evidence="4">Large ribosomal subunit protein bL17</fullName>
    </recommendedName>
</protein>
<evidence type="ECO:0000256" key="6">
    <source>
        <dbReference type="SAM" id="MobiDB-lite"/>
    </source>
</evidence>
<dbReference type="Pfam" id="PF14520">
    <property type="entry name" value="HHH_5"/>
    <property type="match status" value="1"/>
</dbReference>
<evidence type="ECO:0000256" key="2">
    <source>
        <dbReference type="ARBA" id="ARBA00022980"/>
    </source>
</evidence>
<name>A0A3E1F0U1_9FLAO</name>
<keyword evidence="3 4" id="KW-0687">Ribonucleoprotein</keyword>
<dbReference type="InterPro" id="IPR047859">
    <property type="entry name" value="Ribosomal_bL17_CS"/>
</dbReference>
<dbReference type="AlphaFoldDB" id="A0A3E1F0U1"/>
<dbReference type="PANTHER" id="PTHR14413:SF16">
    <property type="entry name" value="LARGE RIBOSOMAL SUBUNIT PROTEIN BL17M"/>
    <property type="match status" value="1"/>
</dbReference>
<dbReference type="Gene3D" id="1.10.150.20">
    <property type="entry name" value="5' to 3' exonuclease, C-terminal subdomain"/>
    <property type="match status" value="1"/>
</dbReference>
<dbReference type="Gene3D" id="3.90.1030.10">
    <property type="entry name" value="Ribosomal protein L17"/>
    <property type="match status" value="1"/>
</dbReference>
<dbReference type="HAMAP" id="MF_01368">
    <property type="entry name" value="Ribosomal_bL17"/>
    <property type="match status" value="1"/>
</dbReference>
<dbReference type="GO" id="GO:0003735">
    <property type="term" value="F:structural constituent of ribosome"/>
    <property type="evidence" value="ECO:0007669"/>
    <property type="project" value="InterPro"/>
</dbReference>
<dbReference type="GO" id="GO:0000166">
    <property type="term" value="F:nucleotide binding"/>
    <property type="evidence" value="ECO:0007669"/>
    <property type="project" value="InterPro"/>
</dbReference>
<dbReference type="NCBIfam" id="TIGR00059">
    <property type="entry name" value="L17"/>
    <property type="match status" value="1"/>
</dbReference>
<evidence type="ECO:0000313" key="8">
    <source>
        <dbReference type="Proteomes" id="UP000257127"/>
    </source>
</evidence>
<proteinExistence type="inferred from homology"/>
<dbReference type="GO" id="GO:0022625">
    <property type="term" value="C:cytosolic large ribosomal subunit"/>
    <property type="evidence" value="ECO:0007669"/>
    <property type="project" value="TreeGrafter"/>
</dbReference>
<keyword evidence="8" id="KW-1185">Reference proteome</keyword>
<evidence type="ECO:0000256" key="5">
    <source>
        <dbReference type="RuleBase" id="RU000660"/>
    </source>
</evidence>
<feature type="region of interest" description="Disordered" evidence="6">
    <location>
        <begin position="207"/>
        <end position="226"/>
    </location>
</feature>
<dbReference type="EMBL" id="QURB01000001">
    <property type="protein sequence ID" value="RFC55428.1"/>
    <property type="molecule type" value="Genomic_DNA"/>
</dbReference>
<organism evidence="7 8">
    <name type="scientific">Brumimicrobium aurantiacum</name>
    <dbReference type="NCBI Taxonomy" id="1737063"/>
    <lineage>
        <taxon>Bacteria</taxon>
        <taxon>Pseudomonadati</taxon>
        <taxon>Bacteroidota</taxon>
        <taxon>Flavobacteriia</taxon>
        <taxon>Flavobacteriales</taxon>
        <taxon>Crocinitomicaceae</taxon>
        <taxon>Brumimicrobium</taxon>
    </lineage>
</organism>
<dbReference type="FunFam" id="3.90.1030.10:FF:000001">
    <property type="entry name" value="50S ribosomal protein L17"/>
    <property type="match status" value="1"/>
</dbReference>
<evidence type="ECO:0000256" key="1">
    <source>
        <dbReference type="ARBA" id="ARBA00008777"/>
    </source>
</evidence>
<reference evidence="7 8" key="1">
    <citation type="submission" date="2018-08" db="EMBL/GenBank/DDBJ databases">
        <title>The draft genome squence of Brumimicrobium sp. N62.</title>
        <authorList>
            <person name="Du Z.-J."/>
            <person name="Luo H.-R."/>
        </authorList>
    </citation>
    <scope>NUCLEOTIDE SEQUENCE [LARGE SCALE GENOMIC DNA]</scope>
    <source>
        <strain evidence="7 8">N62</strain>
    </source>
</reference>
<evidence type="ECO:0000313" key="7">
    <source>
        <dbReference type="EMBL" id="RFC55428.1"/>
    </source>
</evidence>
<dbReference type="PROSITE" id="PS01167">
    <property type="entry name" value="RIBOSOMAL_L17"/>
    <property type="match status" value="1"/>
</dbReference>
<evidence type="ECO:0000256" key="3">
    <source>
        <dbReference type="ARBA" id="ARBA00023274"/>
    </source>
</evidence>
<sequence>MRHGKKNNSLSRTSAHRKAMLSNMACSLIEHKRINTTVAKAKALRVYIEPLLTKSKTDSTHSRRIVFKYLQSKEATTELFREISPKIADRPGGYLRIIRTGNRLGDNAEMCMVELVDFNELMTKEPKEKKTRRSRRGGSSNASTEAKKEETTSNEKKDDTQDDLTKIKGIGPVYAKELAAAGFTTYEQIANLSEEDIKKIGELEGLSEDRVESDEWISQAKELAKK</sequence>
<feature type="region of interest" description="Disordered" evidence="6">
    <location>
        <begin position="126"/>
        <end position="165"/>
    </location>
</feature>
<feature type="compositionally biased region" description="Basic and acidic residues" evidence="6">
    <location>
        <begin position="145"/>
        <end position="165"/>
    </location>
</feature>
<comment type="subunit">
    <text evidence="4">Part of the 50S ribosomal subunit. Contacts protein L32.</text>
</comment>
<dbReference type="Proteomes" id="UP000257127">
    <property type="component" value="Unassembled WGS sequence"/>
</dbReference>
<keyword evidence="2 4" id="KW-0689">Ribosomal protein</keyword>
<dbReference type="PANTHER" id="PTHR14413">
    <property type="entry name" value="RIBOSOMAL PROTEIN L17"/>
    <property type="match status" value="1"/>
</dbReference>
<dbReference type="InterPro" id="IPR036373">
    <property type="entry name" value="Ribosomal_bL17_sf"/>
</dbReference>
<dbReference type="OrthoDB" id="9809073at2"/>
<evidence type="ECO:0000256" key="4">
    <source>
        <dbReference type="HAMAP-Rule" id="MF_01368"/>
    </source>
</evidence>
<dbReference type="SUPFAM" id="SSF47794">
    <property type="entry name" value="Rad51 N-terminal domain-like"/>
    <property type="match status" value="1"/>
</dbReference>
<dbReference type="InterPro" id="IPR000456">
    <property type="entry name" value="Ribosomal_bL17"/>
</dbReference>
<comment type="caution">
    <text evidence="7">The sequence shown here is derived from an EMBL/GenBank/DDBJ whole genome shotgun (WGS) entry which is preliminary data.</text>
</comment>
<dbReference type="RefSeq" id="WP_116879267.1">
    <property type="nucleotide sequence ID" value="NZ_QURB01000001.1"/>
</dbReference>
<accession>A0A3E1F0U1</accession>
<comment type="similarity">
    <text evidence="1 4 5">Belongs to the bacterial ribosomal protein bL17 family.</text>
</comment>
<dbReference type="Pfam" id="PF01196">
    <property type="entry name" value="Ribosomal_L17"/>
    <property type="match status" value="1"/>
</dbReference>
<dbReference type="SUPFAM" id="SSF64263">
    <property type="entry name" value="Prokaryotic ribosomal protein L17"/>
    <property type="match status" value="1"/>
</dbReference>
<dbReference type="GO" id="GO:0006412">
    <property type="term" value="P:translation"/>
    <property type="evidence" value="ECO:0007669"/>
    <property type="project" value="UniProtKB-UniRule"/>
</dbReference>